<proteinExistence type="predicted"/>
<protein>
    <submittedName>
        <fullName evidence="2">Uncharacterized protein</fullName>
    </submittedName>
</protein>
<keyword evidence="3" id="KW-1185">Reference proteome</keyword>
<dbReference type="AlphaFoldDB" id="A0A4C1ZLM7"/>
<dbReference type="EMBL" id="BGZK01001907">
    <property type="protein sequence ID" value="GBP88113.1"/>
    <property type="molecule type" value="Genomic_DNA"/>
</dbReference>
<gene>
    <name evidence="2" type="ORF">EVAR_63921_1</name>
</gene>
<feature type="compositionally biased region" description="Polar residues" evidence="1">
    <location>
        <begin position="13"/>
        <end position="25"/>
    </location>
</feature>
<accession>A0A4C1ZLM7</accession>
<comment type="caution">
    <text evidence="2">The sequence shown here is derived from an EMBL/GenBank/DDBJ whole genome shotgun (WGS) entry which is preliminary data.</text>
</comment>
<dbReference type="Proteomes" id="UP000299102">
    <property type="component" value="Unassembled WGS sequence"/>
</dbReference>
<name>A0A4C1ZLM7_EUMVA</name>
<evidence type="ECO:0000313" key="3">
    <source>
        <dbReference type="Proteomes" id="UP000299102"/>
    </source>
</evidence>
<feature type="region of interest" description="Disordered" evidence="1">
    <location>
        <begin position="1"/>
        <end position="61"/>
    </location>
</feature>
<evidence type="ECO:0000256" key="1">
    <source>
        <dbReference type="SAM" id="MobiDB-lite"/>
    </source>
</evidence>
<evidence type="ECO:0000313" key="2">
    <source>
        <dbReference type="EMBL" id="GBP88113.1"/>
    </source>
</evidence>
<reference evidence="2 3" key="1">
    <citation type="journal article" date="2019" name="Commun. Biol.">
        <title>The bagworm genome reveals a unique fibroin gene that provides high tensile strength.</title>
        <authorList>
            <person name="Kono N."/>
            <person name="Nakamura H."/>
            <person name="Ohtoshi R."/>
            <person name="Tomita M."/>
            <person name="Numata K."/>
            <person name="Arakawa K."/>
        </authorList>
    </citation>
    <scope>NUCLEOTIDE SEQUENCE [LARGE SCALE GENOMIC DNA]</scope>
</reference>
<sequence length="107" mass="12188">MQIEYPPPCLRSVKSSFRGSSTRTSAKGRRPPSGAGRCVVTRQRLIGRRARPRNTNSPPEQTVTVIRGSLRFYSPIPRPFRFVQADVHMKSHRLTAPNELAYLNRKK</sequence>
<organism evidence="2 3">
    <name type="scientific">Eumeta variegata</name>
    <name type="common">Bagworm moth</name>
    <name type="synonym">Eumeta japonica</name>
    <dbReference type="NCBI Taxonomy" id="151549"/>
    <lineage>
        <taxon>Eukaryota</taxon>
        <taxon>Metazoa</taxon>
        <taxon>Ecdysozoa</taxon>
        <taxon>Arthropoda</taxon>
        <taxon>Hexapoda</taxon>
        <taxon>Insecta</taxon>
        <taxon>Pterygota</taxon>
        <taxon>Neoptera</taxon>
        <taxon>Endopterygota</taxon>
        <taxon>Lepidoptera</taxon>
        <taxon>Glossata</taxon>
        <taxon>Ditrysia</taxon>
        <taxon>Tineoidea</taxon>
        <taxon>Psychidae</taxon>
        <taxon>Oiketicinae</taxon>
        <taxon>Eumeta</taxon>
    </lineage>
</organism>